<evidence type="ECO:0000313" key="4">
    <source>
        <dbReference type="Proteomes" id="UP000492821"/>
    </source>
</evidence>
<feature type="compositionally biased region" description="Basic and acidic residues" evidence="1">
    <location>
        <begin position="63"/>
        <end position="74"/>
    </location>
</feature>
<dbReference type="AlphaFoldDB" id="A0A7E4WA07"/>
<dbReference type="SMART" id="SM00194">
    <property type="entry name" value="PTPc"/>
    <property type="match status" value="1"/>
</dbReference>
<dbReference type="InterPro" id="IPR003595">
    <property type="entry name" value="Tyr_Pase_cat"/>
</dbReference>
<evidence type="ECO:0000313" key="5">
    <source>
        <dbReference type="WBParaSite" id="Pan_g8194.t2"/>
    </source>
</evidence>
<feature type="domain" description="Tyrosine-protein phosphatase" evidence="2">
    <location>
        <begin position="285"/>
        <end position="533"/>
    </location>
</feature>
<dbReference type="InterPro" id="IPR052782">
    <property type="entry name" value="Oocyte-zygote_transition_reg"/>
</dbReference>
<reference evidence="5" key="2">
    <citation type="submission" date="2020-10" db="UniProtKB">
        <authorList>
            <consortium name="WormBaseParasite"/>
        </authorList>
    </citation>
    <scope>IDENTIFICATION</scope>
</reference>
<dbReference type="PRINTS" id="PR00700">
    <property type="entry name" value="PRTYPHPHTASE"/>
</dbReference>
<sequence>MSNRKHGVSHVKDKDGDKTQQNEEGRMAALRRKARSFMRKKNEEEGGNSEDQKSLKRRGKKKADKDPDKEKDTTEEPPPSQRQKTPSKKRRGTVRKKKTGKPDHEGETQSSNTNTDNTPTEEKEKKNKNHNNIFVRRKASSEKKEPTQKASSNSPKPNKMGTAEDANAPAAGGAATPNPTTTTTVAPPTYVYAPTGVPQAVTPQGGTGNTDDNDNDKTQSFSESNKVAKSAKGKKKRDTKEKDAPNTTEEDQSNVPKNFDPRGTTMIALVKKFFERAITVGVAGLKAEFAAIPKNTKPDPVEHKAFIANPTRNRYKDVPCVECTRIKLLDHPDGLDYVHANYVATGFGPQRFICAQGPSQSTVYDFWHLAIQESCQSIVMLCNVMENGSPKCLQYWPIAEGDSMTIKDVVIRNVGKTFLEPSKSIAVTTLVIKSSLKSSEQTIRHYQWLTWPDRGVPRRDDLPFLLLQGVRRDTKPILVHCSAGIGRTGSVVIIEIILERIHKMQDVQNMPELIKALRKQRANCVQTDMQYLYTLPWDGVAANLGN</sequence>
<organism evidence="4 5">
    <name type="scientific">Panagrellus redivivus</name>
    <name type="common">Microworm</name>
    <dbReference type="NCBI Taxonomy" id="6233"/>
    <lineage>
        <taxon>Eukaryota</taxon>
        <taxon>Metazoa</taxon>
        <taxon>Ecdysozoa</taxon>
        <taxon>Nematoda</taxon>
        <taxon>Chromadorea</taxon>
        <taxon>Rhabditida</taxon>
        <taxon>Tylenchina</taxon>
        <taxon>Panagrolaimomorpha</taxon>
        <taxon>Panagrolaimoidea</taxon>
        <taxon>Panagrolaimidae</taxon>
        <taxon>Panagrellus</taxon>
    </lineage>
</organism>
<feature type="compositionally biased region" description="Basic and acidic residues" evidence="1">
    <location>
        <begin position="10"/>
        <end position="26"/>
    </location>
</feature>
<dbReference type="CDD" id="cd00047">
    <property type="entry name" value="PTPc"/>
    <property type="match status" value="1"/>
</dbReference>
<protein>
    <submittedName>
        <fullName evidence="5">Protein-tyrosine-phosphatase</fullName>
    </submittedName>
</protein>
<feature type="compositionally biased region" description="Basic residues" evidence="1">
    <location>
        <begin position="29"/>
        <end position="39"/>
    </location>
</feature>
<feature type="domain" description="Tyrosine specific protein phosphatases" evidence="3">
    <location>
        <begin position="476"/>
        <end position="532"/>
    </location>
</feature>
<dbReference type="PROSITE" id="PS50056">
    <property type="entry name" value="TYR_PHOSPHATASE_2"/>
    <property type="match status" value="1"/>
</dbReference>
<proteinExistence type="predicted"/>
<dbReference type="Proteomes" id="UP000492821">
    <property type="component" value="Unassembled WGS sequence"/>
</dbReference>
<dbReference type="SUPFAM" id="SSF52799">
    <property type="entry name" value="(Phosphotyrosine protein) phosphatases II"/>
    <property type="match status" value="1"/>
</dbReference>
<reference evidence="4" key="1">
    <citation type="journal article" date="2013" name="Genetics">
        <title>The draft genome and transcriptome of Panagrellus redivivus are shaped by the harsh demands of a free-living lifestyle.</title>
        <authorList>
            <person name="Srinivasan J."/>
            <person name="Dillman A.R."/>
            <person name="Macchietto M.G."/>
            <person name="Heikkinen L."/>
            <person name="Lakso M."/>
            <person name="Fracchia K.M."/>
            <person name="Antoshechkin I."/>
            <person name="Mortazavi A."/>
            <person name="Wong G."/>
            <person name="Sternberg P.W."/>
        </authorList>
    </citation>
    <scope>NUCLEOTIDE SEQUENCE [LARGE SCALE GENOMIC DNA]</scope>
    <source>
        <strain evidence="4">MT8872</strain>
    </source>
</reference>
<feature type="compositionally biased region" description="Basic and acidic residues" evidence="1">
    <location>
        <begin position="40"/>
        <end position="54"/>
    </location>
</feature>
<dbReference type="InterPro" id="IPR000387">
    <property type="entry name" value="Tyr_Pase_dom"/>
</dbReference>
<dbReference type="Gene3D" id="3.90.190.10">
    <property type="entry name" value="Protein tyrosine phosphatase superfamily"/>
    <property type="match status" value="1"/>
</dbReference>
<dbReference type="InterPro" id="IPR000242">
    <property type="entry name" value="PTP_cat"/>
</dbReference>
<dbReference type="InterPro" id="IPR016130">
    <property type="entry name" value="Tyr_Pase_AS"/>
</dbReference>
<feature type="compositionally biased region" description="Low complexity" evidence="1">
    <location>
        <begin position="166"/>
        <end position="195"/>
    </location>
</feature>
<feature type="compositionally biased region" description="Basic residues" evidence="1">
    <location>
        <begin position="85"/>
        <end position="99"/>
    </location>
</feature>
<feature type="region of interest" description="Disordered" evidence="1">
    <location>
        <begin position="1"/>
        <end position="261"/>
    </location>
</feature>
<dbReference type="PANTHER" id="PTHR46163">
    <property type="entry name" value="TYROSINE-PROTEIN PHOSPHATASE-RELATED"/>
    <property type="match status" value="1"/>
</dbReference>
<dbReference type="GO" id="GO:0004725">
    <property type="term" value="F:protein tyrosine phosphatase activity"/>
    <property type="evidence" value="ECO:0007669"/>
    <property type="project" value="InterPro"/>
</dbReference>
<name>A0A7E4WA07_PANRE</name>
<evidence type="ECO:0000256" key="1">
    <source>
        <dbReference type="SAM" id="MobiDB-lite"/>
    </source>
</evidence>
<dbReference type="SMART" id="SM00404">
    <property type="entry name" value="PTPc_motif"/>
    <property type="match status" value="1"/>
</dbReference>
<dbReference type="Pfam" id="PF00102">
    <property type="entry name" value="Y_phosphatase"/>
    <property type="match status" value="1"/>
</dbReference>
<dbReference type="InterPro" id="IPR029021">
    <property type="entry name" value="Prot-tyrosine_phosphatase-like"/>
</dbReference>
<dbReference type="PANTHER" id="PTHR46163:SF5">
    <property type="entry name" value="TYROSINE-PROTEIN PHOSPHATASE"/>
    <property type="match status" value="1"/>
</dbReference>
<evidence type="ECO:0000259" key="2">
    <source>
        <dbReference type="PROSITE" id="PS50055"/>
    </source>
</evidence>
<dbReference type="PROSITE" id="PS50055">
    <property type="entry name" value="TYR_PHOSPHATASE_PTP"/>
    <property type="match status" value="1"/>
</dbReference>
<dbReference type="WBParaSite" id="Pan_g8194.t2">
    <property type="protein sequence ID" value="Pan_g8194.t2"/>
    <property type="gene ID" value="Pan_g8194"/>
</dbReference>
<accession>A0A7E4WA07</accession>
<keyword evidence="4" id="KW-1185">Reference proteome</keyword>
<evidence type="ECO:0000259" key="3">
    <source>
        <dbReference type="PROSITE" id="PS50056"/>
    </source>
</evidence>
<dbReference type="PROSITE" id="PS00383">
    <property type="entry name" value="TYR_PHOSPHATASE_1"/>
    <property type="match status" value="1"/>
</dbReference>